<comment type="caution">
    <text evidence="7">The sequence shown here is derived from an EMBL/GenBank/DDBJ whole genome shotgun (WGS) entry which is preliminary data.</text>
</comment>
<name>A0A8H6H7I4_9AGAR</name>
<evidence type="ECO:0000259" key="5">
    <source>
        <dbReference type="Pfam" id="PF17111"/>
    </source>
</evidence>
<dbReference type="InterPro" id="IPR031348">
    <property type="entry name" value="PigL_N"/>
</dbReference>
<evidence type="ECO:0000256" key="2">
    <source>
        <dbReference type="ARBA" id="ARBA00023043"/>
    </source>
</evidence>
<evidence type="ECO:0000256" key="3">
    <source>
        <dbReference type="PROSITE-ProRule" id="PRU00023"/>
    </source>
</evidence>
<evidence type="ECO:0000256" key="1">
    <source>
        <dbReference type="ARBA" id="ARBA00022737"/>
    </source>
</evidence>
<feature type="repeat" description="ANK" evidence="3">
    <location>
        <begin position="656"/>
        <end position="688"/>
    </location>
</feature>
<dbReference type="InterPro" id="IPR036770">
    <property type="entry name" value="Ankyrin_rpt-contain_sf"/>
</dbReference>
<dbReference type="PROSITE" id="PS50088">
    <property type="entry name" value="ANK_REPEAT"/>
    <property type="match status" value="6"/>
</dbReference>
<feature type="chain" id="PRO_5034695641" evidence="4">
    <location>
        <begin position="19"/>
        <end position="1421"/>
    </location>
</feature>
<dbReference type="SUPFAM" id="SSF52540">
    <property type="entry name" value="P-loop containing nucleoside triphosphate hydrolases"/>
    <property type="match status" value="1"/>
</dbReference>
<sequence>MAEALGVASAVVSLLTLAAQVTKLSYLYVSDYRNASQSQKSYLLELSALSNILLQVESIMQNEDQTFTTTFGAQLTALINDCRPTLEQLRGELESRAVKNGQVRQFLSDVVWPFKEKEVKQHIEVIHRFRSMISNVVSLHTHSISIGTQEKMGVLKMEHEKRQIGEWLALPDARVSTTLEEDPCPGTMEWFFQTPEYLAWKVSPKSMLWCHGKPGVGKSMLSAAVLQQIAPKSTALYHFCNFLERTQQSTVILLKLLIQQVLSTATESQVSVLLKHREKSTASPKAGAFLSALLEACPARETFLVIDALDEFEDRRALLPILGQLVQAGWRVMATSRQLPDIEGALHSYPQVEVAAAKEDVEVYVTHRLEESDFDSISNKPSIVNSIVEKAGGIFLLARLIMDRLLELTTVKEMRLFLANMPSTVHDGYTSSLDRILALPPSRSAVALRTIGWIVRAERRLRISEVLHAFAYEANTNDIDDDNILSPKLVIQSCVGLVYLDKENSTLGLIHETAYQFLRGIPQLQNVETDIATTSIGYLSLQCLSSPCADLSTLLQRQASKPFLSYAAQFWGIHSRRVEGQILPQILSFLGNSHRIASSFQVLQSGEWKGPELAVAIFQSLPSGQEPLHIAAFWGLDATISSLLSAGADPDVQDHNGWAPLHWAASNGHSTSVDILLNTSVDVNAADLRGWTPLFWAAFRGHQHIAATLLKKGANHRLRDNNGWACLHWAISTRQVEIVKMLLDHHRDFTTGLSQPQIPVETLNDARVGGTNLKLRADLADTTIDDGYIAPLELAAETGDVSIFELLLKGLGPFPGAGSRDLDELNEETLNEWPWQPDFKFDLPLENIWMALIKFRHARERPEENWMTSMLLKAIRGNKLHVAEMLLELGADPSLVAVYSPGLTALHVATFRQDTRFVDLILKFDPKTISLRDVGGRTALMQAVINGSPSIAKILLDHGSEVNIQDQAGNTPLICAARVKSPLNSLELVRELLRRGAEISVQNSRRETVLHHAVPEVIETLLAAGADPKVIDKGGKTVLDTFIEHRFFSIAEEKPEHNRVLLTLLELCETSPKHQNAALERGNWTAFRLLLAHGVEPTRDFVWRNQTLAKAVIRAGQLDILRYLLEKGAVLTSYLAYPSIVHKLFKPQHYQAQIMEVEKMEAAFEVLQTFYPEVLSREMMTSVLHYAIIMTESEGHIRLLLKYGASIFDVDDLTPSIKEDGYERTRVDAFVHSVLHGRWEALSFFITLLGTVPAPPCHWISQLNVNGTISSDDHIRQLLDEIHRAGKFNCLGEGEWTRNAPPKLSTPVQLATRRGDLRGLKFLFEATGCADVEAVDKWGWTLLHWAIYLGHHDIFNFLLECGADVSARTASWASTSAPADNLDIKLGAIWRGQPIHLARMQSQSEMAEALVLRGADSNSLV</sequence>
<dbReference type="InterPro" id="IPR002110">
    <property type="entry name" value="Ankyrin_rpt"/>
</dbReference>
<dbReference type="SMART" id="SM00248">
    <property type="entry name" value="ANK"/>
    <property type="match status" value="15"/>
</dbReference>
<protein>
    <submittedName>
        <fullName evidence="7">Ankyrin repeat-containing domain protein</fullName>
    </submittedName>
</protein>
<dbReference type="Proteomes" id="UP000521943">
    <property type="component" value="Unassembled WGS sequence"/>
</dbReference>
<feature type="domain" description="Nephrocystin 3-like N-terminal" evidence="6">
    <location>
        <begin position="186"/>
        <end position="337"/>
    </location>
</feature>
<gene>
    <name evidence="7" type="ORF">DFP72DRAFT_1026497</name>
</gene>
<dbReference type="InterPro" id="IPR027417">
    <property type="entry name" value="P-loop_NTPase"/>
</dbReference>
<feature type="repeat" description="ANK" evidence="3">
    <location>
        <begin position="935"/>
        <end position="967"/>
    </location>
</feature>
<dbReference type="Pfam" id="PF17111">
    <property type="entry name" value="PigL_N"/>
    <property type="match status" value="1"/>
</dbReference>
<dbReference type="InterPro" id="IPR056884">
    <property type="entry name" value="NPHP3-like_N"/>
</dbReference>
<dbReference type="Pfam" id="PF24883">
    <property type="entry name" value="NPHP3_N"/>
    <property type="match status" value="1"/>
</dbReference>
<dbReference type="PANTHER" id="PTHR24173:SF74">
    <property type="entry name" value="ANKYRIN REPEAT DOMAIN-CONTAINING PROTEIN 16"/>
    <property type="match status" value="1"/>
</dbReference>
<feature type="domain" description="Azaphilone pigments biosynthesis cluster protein L N-terminal" evidence="5">
    <location>
        <begin position="2"/>
        <end position="134"/>
    </location>
</feature>
<accession>A0A8H6H7I4</accession>
<proteinExistence type="predicted"/>
<dbReference type="OrthoDB" id="7464126at2759"/>
<keyword evidence="4" id="KW-0732">Signal</keyword>
<evidence type="ECO:0000313" key="7">
    <source>
        <dbReference type="EMBL" id="KAF6740977.1"/>
    </source>
</evidence>
<dbReference type="Gene3D" id="3.40.50.300">
    <property type="entry name" value="P-loop containing nucleotide triphosphate hydrolases"/>
    <property type="match status" value="1"/>
</dbReference>
<feature type="repeat" description="ANK" evidence="3">
    <location>
        <begin position="968"/>
        <end position="1004"/>
    </location>
</feature>
<dbReference type="EMBL" id="JACGCI010000311">
    <property type="protein sequence ID" value="KAF6740977.1"/>
    <property type="molecule type" value="Genomic_DNA"/>
</dbReference>
<evidence type="ECO:0000313" key="8">
    <source>
        <dbReference type="Proteomes" id="UP000521943"/>
    </source>
</evidence>
<evidence type="ECO:0000259" key="6">
    <source>
        <dbReference type="Pfam" id="PF24883"/>
    </source>
</evidence>
<feature type="repeat" description="ANK" evidence="3">
    <location>
        <begin position="1338"/>
        <end position="1370"/>
    </location>
</feature>
<feature type="signal peptide" evidence="4">
    <location>
        <begin position="1"/>
        <end position="18"/>
    </location>
</feature>
<dbReference type="PRINTS" id="PR01415">
    <property type="entry name" value="ANKYRIN"/>
</dbReference>
<keyword evidence="2 3" id="KW-0040">ANK repeat</keyword>
<dbReference type="Pfam" id="PF12796">
    <property type="entry name" value="Ank_2"/>
    <property type="match status" value="3"/>
</dbReference>
<dbReference type="Gene3D" id="1.25.40.20">
    <property type="entry name" value="Ankyrin repeat-containing domain"/>
    <property type="match status" value="4"/>
</dbReference>
<keyword evidence="1" id="KW-0677">Repeat</keyword>
<dbReference type="SUPFAM" id="SSF48403">
    <property type="entry name" value="Ankyrin repeat"/>
    <property type="match status" value="3"/>
</dbReference>
<feature type="repeat" description="ANK" evidence="3">
    <location>
        <begin position="689"/>
        <end position="721"/>
    </location>
</feature>
<evidence type="ECO:0000256" key="4">
    <source>
        <dbReference type="SAM" id="SignalP"/>
    </source>
</evidence>
<reference evidence="7 8" key="1">
    <citation type="submission" date="2020-07" db="EMBL/GenBank/DDBJ databases">
        <title>Comparative genomics of pyrophilous fungi reveals a link between fire events and developmental genes.</title>
        <authorList>
            <consortium name="DOE Joint Genome Institute"/>
            <person name="Steindorff A.S."/>
            <person name="Carver A."/>
            <person name="Calhoun S."/>
            <person name="Stillman K."/>
            <person name="Liu H."/>
            <person name="Lipzen A."/>
            <person name="Pangilinan J."/>
            <person name="Labutti K."/>
            <person name="Bruns T.D."/>
            <person name="Grigoriev I.V."/>
        </authorList>
    </citation>
    <scope>NUCLEOTIDE SEQUENCE [LARGE SCALE GENOMIC DNA]</scope>
    <source>
        <strain evidence="7 8">CBS 144469</strain>
    </source>
</reference>
<dbReference type="PROSITE" id="PS50297">
    <property type="entry name" value="ANK_REP_REGION"/>
    <property type="match status" value="5"/>
</dbReference>
<dbReference type="Pfam" id="PF00023">
    <property type="entry name" value="Ank"/>
    <property type="match status" value="2"/>
</dbReference>
<dbReference type="PANTHER" id="PTHR24173">
    <property type="entry name" value="ANKYRIN REPEAT CONTAINING"/>
    <property type="match status" value="1"/>
</dbReference>
<organism evidence="7 8">
    <name type="scientific">Ephemerocybe angulata</name>
    <dbReference type="NCBI Taxonomy" id="980116"/>
    <lineage>
        <taxon>Eukaryota</taxon>
        <taxon>Fungi</taxon>
        <taxon>Dikarya</taxon>
        <taxon>Basidiomycota</taxon>
        <taxon>Agaricomycotina</taxon>
        <taxon>Agaricomycetes</taxon>
        <taxon>Agaricomycetidae</taxon>
        <taxon>Agaricales</taxon>
        <taxon>Agaricineae</taxon>
        <taxon>Psathyrellaceae</taxon>
        <taxon>Ephemerocybe</taxon>
    </lineage>
</organism>
<feature type="repeat" description="ANK" evidence="3">
    <location>
        <begin position="623"/>
        <end position="655"/>
    </location>
</feature>
<keyword evidence="8" id="KW-1185">Reference proteome</keyword>